<comment type="caution">
    <text evidence="1">The sequence shown here is derived from an EMBL/GenBank/DDBJ whole genome shotgun (WGS) entry which is preliminary data.</text>
</comment>
<gene>
    <name evidence="1" type="ORF">C3K47_04145</name>
</gene>
<evidence type="ECO:0000313" key="1">
    <source>
        <dbReference type="EMBL" id="POY38594.1"/>
    </source>
</evidence>
<dbReference type="EMBL" id="PQVF01000002">
    <property type="protein sequence ID" value="POY38594.1"/>
    <property type="molecule type" value="Genomic_DNA"/>
</dbReference>
<reference evidence="1 2" key="1">
    <citation type="submission" date="2018-01" db="EMBL/GenBank/DDBJ databases">
        <authorList>
            <person name="Gaut B.S."/>
            <person name="Morton B.R."/>
            <person name="Clegg M.T."/>
            <person name="Duvall M.R."/>
        </authorList>
    </citation>
    <scope>NUCLEOTIDE SEQUENCE [LARGE SCALE GENOMIC DNA]</scope>
    <source>
        <strain evidence="1 2">HR-AV</strain>
    </source>
</reference>
<proteinExistence type="predicted"/>
<protein>
    <submittedName>
        <fullName evidence="1">Uncharacterized protein</fullName>
    </submittedName>
</protein>
<dbReference type="Proteomes" id="UP000236893">
    <property type="component" value="Unassembled WGS sequence"/>
</dbReference>
<sequence>MIAYGGNTVLNIEYPLMYAHSSNNQYNLISRLITKGAADLPAFGTNTEKWAGRGSFGLDFYADAATSNNSLRFFFNLSASKIYGTEVFQENLGTEKSNFTFGQLTLGLIFLENFKISFVVSTFSSEAELRNKNIVAGGQVLR</sequence>
<keyword evidence="2" id="KW-1185">Reference proteome</keyword>
<dbReference type="OrthoDB" id="1423195at2"/>
<dbReference type="AlphaFoldDB" id="A0A2S5A7V4"/>
<name>A0A2S5A7V4_9SPHI</name>
<evidence type="ECO:0000313" key="2">
    <source>
        <dbReference type="Proteomes" id="UP000236893"/>
    </source>
</evidence>
<organism evidence="1 2">
    <name type="scientific">Solitalea longa</name>
    <dbReference type="NCBI Taxonomy" id="2079460"/>
    <lineage>
        <taxon>Bacteria</taxon>
        <taxon>Pseudomonadati</taxon>
        <taxon>Bacteroidota</taxon>
        <taxon>Sphingobacteriia</taxon>
        <taxon>Sphingobacteriales</taxon>
        <taxon>Sphingobacteriaceae</taxon>
        <taxon>Solitalea</taxon>
    </lineage>
</organism>
<dbReference type="RefSeq" id="WP_103787851.1">
    <property type="nucleotide sequence ID" value="NZ_PQVF01000002.1"/>
</dbReference>
<accession>A0A2S5A7V4</accession>